<evidence type="ECO:0000256" key="12">
    <source>
        <dbReference type="ARBA" id="ARBA00022792"/>
    </source>
</evidence>
<accession>A0ABR1C9N8</accession>
<dbReference type="Pfam" id="PF00153">
    <property type="entry name" value="Mito_carr"/>
    <property type="match status" value="3"/>
</dbReference>
<comment type="similarity">
    <text evidence="3">Belongs to the mitochondrial carrier (TC 2.A.29) family.</text>
</comment>
<evidence type="ECO:0000256" key="10">
    <source>
        <dbReference type="ARBA" id="ARBA00022692"/>
    </source>
</evidence>
<evidence type="ECO:0000256" key="2">
    <source>
        <dbReference type="ARBA" id="ARBA00004448"/>
    </source>
</evidence>
<keyword evidence="7 20" id="KW-0489">Methyltransferase</keyword>
<keyword evidence="17" id="KW-0496">Mitochondrion</keyword>
<comment type="catalytic activity">
    <reaction evidence="1 20">
        <text>guanosine(46) in tRNA + S-adenosyl-L-methionine = N(7)-methylguanosine(46) in tRNA + S-adenosyl-L-homocysteine</text>
        <dbReference type="Rhea" id="RHEA:42708"/>
        <dbReference type="Rhea" id="RHEA-COMP:10188"/>
        <dbReference type="Rhea" id="RHEA-COMP:10189"/>
        <dbReference type="ChEBI" id="CHEBI:57856"/>
        <dbReference type="ChEBI" id="CHEBI:59789"/>
        <dbReference type="ChEBI" id="CHEBI:74269"/>
        <dbReference type="ChEBI" id="CHEBI:74480"/>
        <dbReference type="EC" id="2.1.1.33"/>
    </reaction>
</comment>
<keyword evidence="6 20" id="KW-0820">tRNA-binding</keyword>
<dbReference type="Pfam" id="PF02390">
    <property type="entry name" value="Methyltransf_4"/>
    <property type="match status" value="1"/>
</dbReference>
<dbReference type="HAMAP" id="MF_03055">
    <property type="entry name" value="tRNA_methyltr_TrmB_euk"/>
    <property type="match status" value="1"/>
</dbReference>
<feature type="binding site" evidence="20">
    <location>
        <position position="386"/>
    </location>
    <ligand>
        <name>S-adenosyl-L-methionine</name>
        <dbReference type="ChEBI" id="CHEBI:59789"/>
    </ligand>
</feature>
<sequence>MSESLLFRVGSDEPGEQISISCSQVELLTSFEKAKLNSFRLNRKLSRPEVIGVGKPGRKSVEELRLELLTKSQPQFPPSTAAGNKTHANESSNSKNKKSKTKNSHSDTHSSTLSPGYAYAHLAKSCQHCGCRRVRVVNPGRLDGRKIMECTNKDCLATIKFANLPEGTLINPGGRTEEFSWYDLDPEEIFYPSASTLKRLEESLKSDIKKPFVPQVRYGEHGSIVIRCPGQKDFAVQQMDVQQGIPEASISNGAFPDMPQKKFYRQRAHSNPHSDHDIEYPRTPEDMDWKKLYGDFAGGRQVEFADVGCGYGGLLMKLSPMFPEVLMVGLEIRVKVSDFVQEKIKALRLRSSDPRGFRNVACLRSNAMKYLPNYFHKHQLSKMFFLFPDPHFKNKKHKWRIITPGLLAEYAYVLRPGGLVYTITDVEELHEWMACHLSRHPLFVRLTKEEEAADPVVPLLFESTEEGQKVTRNEAQESMGEEEYESLPTHNVKVHLAAGALAGAIEHCVMFPFDSVKTRMQSLCPCPETKCPTPMHSLWSIVRREGWLRPLRGVNAVAAGSMPAHALYFTVYEKSKGFLTGNTAGHANTAAYGASGVLATLVHDAVMNPAEVVKQRMQMQFSPYGSSLECVRCIYQREGMAAFYRSYTTQIAMGIPFQSIHFMTYEFWQHVLNPGHKYDPQSHLIAGGMAGGLAAAVTTPLDCVKTVLNTQQTPDVCQKGSILFKSTGGYRGIMDAVRIIYQQRGFGGFTCGMQARVIFQVPATALSWSVYELFKYVLGFYSTASV</sequence>
<feature type="region of interest" description="Disordered" evidence="22">
    <location>
        <begin position="70"/>
        <end position="112"/>
    </location>
</feature>
<dbReference type="NCBIfam" id="TIGR00091">
    <property type="entry name" value="tRNA (guanosine(46)-N7)-methyltransferase TrmB"/>
    <property type="match status" value="1"/>
</dbReference>
<comment type="subcellular location">
    <subcellularLocation>
        <location evidence="2">Mitochondrion inner membrane</location>
        <topology evidence="2">Multi-pass membrane protein</topology>
    </subcellularLocation>
    <subcellularLocation>
        <location evidence="20">Nucleus</location>
    </subcellularLocation>
</comment>
<keyword evidence="24" id="KW-1185">Reference proteome</keyword>
<feature type="binding site" evidence="20">
    <location>
        <begin position="331"/>
        <end position="332"/>
    </location>
    <ligand>
        <name>S-adenosyl-L-methionine</name>
        <dbReference type="ChEBI" id="CHEBI:59789"/>
    </ligand>
</feature>
<feature type="repeat" description="Solcar" evidence="21">
    <location>
        <begin position="490"/>
        <end position="578"/>
    </location>
</feature>
<dbReference type="PANTHER" id="PTHR45758">
    <property type="entry name" value="MITOFERRIN-1-RELATED"/>
    <property type="match status" value="1"/>
</dbReference>
<keyword evidence="13 20" id="KW-0694">RNA-binding</keyword>
<reference evidence="23 24" key="1">
    <citation type="submission" date="2023-08" db="EMBL/GenBank/DDBJ databases">
        <title>A Necator americanus chromosomal reference genome.</title>
        <authorList>
            <person name="Ilik V."/>
            <person name="Petrzelkova K.J."/>
            <person name="Pardy F."/>
            <person name="Fuh T."/>
            <person name="Niatou-Singa F.S."/>
            <person name="Gouil Q."/>
            <person name="Baker L."/>
            <person name="Ritchie M.E."/>
            <person name="Jex A.R."/>
            <person name="Gazzola D."/>
            <person name="Li H."/>
            <person name="Toshio Fujiwara R."/>
            <person name="Zhan B."/>
            <person name="Aroian R.V."/>
            <person name="Pafco B."/>
            <person name="Schwarz E.M."/>
        </authorList>
    </citation>
    <scope>NUCLEOTIDE SEQUENCE [LARGE SCALE GENOMIC DNA]</scope>
    <source>
        <strain evidence="23 24">Aroian</strain>
        <tissue evidence="23">Whole animal</tissue>
    </source>
</reference>
<evidence type="ECO:0000256" key="15">
    <source>
        <dbReference type="ARBA" id="ARBA00023004"/>
    </source>
</evidence>
<evidence type="ECO:0000256" key="18">
    <source>
        <dbReference type="ARBA" id="ARBA00023136"/>
    </source>
</evidence>
<evidence type="ECO:0000256" key="17">
    <source>
        <dbReference type="ARBA" id="ARBA00023128"/>
    </source>
</evidence>
<dbReference type="InterPro" id="IPR025763">
    <property type="entry name" value="Trm8_euk"/>
</dbReference>
<evidence type="ECO:0000256" key="19">
    <source>
        <dbReference type="ARBA" id="ARBA00023242"/>
    </source>
</evidence>
<dbReference type="PANTHER" id="PTHR45758:SF20">
    <property type="entry name" value="MITOFERRIN-2"/>
    <property type="match status" value="1"/>
</dbReference>
<feature type="active site" evidence="20">
    <location>
        <position position="389"/>
    </location>
</feature>
<evidence type="ECO:0000256" key="9">
    <source>
        <dbReference type="ARBA" id="ARBA00022691"/>
    </source>
</evidence>
<comment type="similarity">
    <text evidence="20">Belongs to the class I-like SAM-binding methyltransferase superfamily. TrmB family.</text>
</comment>
<evidence type="ECO:0000256" key="16">
    <source>
        <dbReference type="ARBA" id="ARBA00023065"/>
    </source>
</evidence>
<evidence type="ECO:0000256" key="13">
    <source>
        <dbReference type="ARBA" id="ARBA00022884"/>
    </source>
</evidence>
<protein>
    <recommendedName>
        <fullName evidence="20">tRNA (guanine-N(7)-)-methyltransferase</fullName>
        <ecNumber evidence="20">2.1.1.33</ecNumber>
    </recommendedName>
    <alternativeName>
        <fullName evidence="20">tRNA (guanine(46)-N(7))-methyltransferase</fullName>
    </alternativeName>
    <alternativeName>
        <fullName evidence="20">tRNA(m7G46)-methyltransferase</fullName>
    </alternativeName>
</protein>
<dbReference type="InterPro" id="IPR003358">
    <property type="entry name" value="tRNA_(Gua-N-7)_MeTrfase_Trmb"/>
</dbReference>
<feature type="binding site" evidence="20">
    <location>
        <begin position="464"/>
        <end position="466"/>
    </location>
    <ligand>
        <name>S-adenosyl-L-methionine</name>
        <dbReference type="ChEBI" id="CHEBI:59789"/>
    </ligand>
</feature>
<evidence type="ECO:0000256" key="1">
    <source>
        <dbReference type="ARBA" id="ARBA00000142"/>
    </source>
</evidence>
<dbReference type="SUPFAM" id="SSF103506">
    <property type="entry name" value="Mitochondrial carrier"/>
    <property type="match status" value="1"/>
</dbReference>
<feature type="repeat" description="Solcar" evidence="21">
    <location>
        <begin position="678"/>
        <end position="777"/>
    </location>
</feature>
<comment type="caution">
    <text evidence="23">The sequence shown here is derived from an EMBL/GenBank/DDBJ whole genome shotgun (WGS) entry which is preliminary data.</text>
</comment>
<feature type="repeat" description="Solcar" evidence="21">
    <location>
        <begin position="587"/>
        <end position="671"/>
    </location>
</feature>
<evidence type="ECO:0000256" key="20">
    <source>
        <dbReference type="HAMAP-Rule" id="MF_03055"/>
    </source>
</evidence>
<gene>
    <name evidence="23" type="primary">Necator_chrII.g5695</name>
    <name evidence="23" type="ORF">RB195_017902</name>
</gene>
<evidence type="ECO:0000256" key="8">
    <source>
        <dbReference type="ARBA" id="ARBA00022679"/>
    </source>
</evidence>
<keyword evidence="14" id="KW-1133">Transmembrane helix</keyword>
<evidence type="ECO:0000256" key="7">
    <source>
        <dbReference type="ARBA" id="ARBA00022603"/>
    </source>
</evidence>
<keyword evidence="15" id="KW-0408">Iron</keyword>
<dbReference type="EMBL" id="JAVFWL010000002">
    <property type="protein sequence ID" value="KAK6734393.1"/>
    <property type="molecule type" value="Genomic_DNA"/>
</dbReference>
<evidence type="ECO:0000256" key="3">
    <source>
        <dbReference type="ARBA" id="ARBA00006375"/>
    </source>
</evidence>
<evidence type="ECO:0000256" key="6">
    <source>
        <dbReference type="ARBA" id="ARBA00022555"/>
    </source>
</evidence>
<feature type="binding site" evidence="20">
    <location>
        <position position="308"/>
    </location>
    <ligand>
        <name>S-adenosyl-L-methionine</name>
        <dbReference type="ChEBI" id="CHEBI:59789"/>
    </ligand>
</feature>
<keyword evidence="12" id="KW-0999">Mitochondrion inner membrane</keyword>
<dbReference type="InterPro" id="IPR029063">
    <property type="entry name" value="SAM-dependent_MTases_sf"/>
</dbReference>
<keyword evidence="18 21" id="KW-0472">Membrane</keyword>
<evidence type="ECO:0000256" key="14">
    <source>
        <dbReference type="ARBA" id="ARBA00022989"/>
    </source>
</evidence>
<keyword evidence="9 20" id="KW-0949">S-adenosyl-L-methionine</keyword>
<evidence type="ECO:0000256" key="21">
    <source>
        <dbReference type="PROSITE-ProRule" id="PRU00282"/>
    </source>
</evidence>
<dbReference type="InterPro" id="IPR018108">
    <property type="entry name" value="MCP_transmembrane"/>
</dbReference>
<keyword evidence="8 20" id="KW-0808">Transferase</keyword>
<comment type="pathway">
    <text evidence="20">tRNA modification; N(7)-methylguanine-tRNA biosynthesis.</text>
</comment>
<proteinExistence type="inferred from homology"/>
<evidence type="ECO:0000313" key="23">
    <source>
        <dbReference type="EMBL" id="KAK6734393.1"/>
    </source>
</evidence>
<keyword evidence="19 20" id="KW-0539">Nucleus</keyword>
<evidence type="ECO:0000256" key="4">
    <source>
        <dbReference type="ARBA" id="ARBA00022448"/>
    </source>
</evidence>
<evidence type="ECO:0000313" key="24">
    <source>
        <dbReference type="Proteomes" id="UP001303046"/>
    </source>
</evidence>
<keyword evidence="4" id="KW-0813">Transport</keyword>
<dbReference type="PROSITE" id="PS51625">
    <property type="entry name" value="SAM_MT_TRMB"/>
    <property type="match status" value="1"/>
</dbReference>
<feature type="binding site" evidence="20">
    <location>
        <begin position="366"/>
        <end position="367"/>
    </location>
    <ligand>
        <name>S-adenosyl-L-methionine</name>
        <dbReference type="ChEBI" id="CHEBI:59789"/>
    </ligand>
</feature>
<dbReference type="Gene3D" id="3.40.50.150">
    <property type="entry name" value="Vaccinia Virus protein VP39"/>
    <property type="match status" value="1"/>
</dbReference>
<evidence type="ECO:0000256" key="11">
    <source>
        <dbReference type="ARBA" id="ARBA00022694"/>
    </source>
</evidence>
<keyword evidence="16" id="KW-0406">Ion transport</keyword>
<organism evidence="23 24">
    <name type="scientific">Necator americanus</name>
    <name type="common">Human hookworm</name>
    <dbReference type="NCBI Taxonomy" id="51031"/>
    <lineage>
        <taxon>Eukaryota</taxon>
        <taxon>Metazoa</taxon>
        <taxon>Ecdysozoa</taxon>
        <taxon>Nematoda</taxon>
        <taxon>Chromadorea</taxon>
        <taxon>Rhabditida</taxon>
        <taxon>Rhabditina</taxon>
        <taxon>Rhabditomorpha</taxon>
        <taxon>Strongyloidea</taxon>
        <taxon>Ancylostomatidae</taxon>
        <taxon>Bunostominae</taxon>
        <taxon>Necator</taxon>
    </lineage>
</organism>
<dbReference type="Proteomes" id="UP001303046">
    <property type="component" value="Unassembled WGS sequence"/>
</dbReference>
<evidence type="ECO:0000256" key="22">
    <source>
        <dbReference type="SAM" id="MobiDB-lite"/>
    </source>
</evidence>
<dbReference type="PROSITE" id="PS50920">
    <property type="entry name" value="SOLCAR"/>
    <property type="match status" value="3"/>
</dbReference>
<dbReference type="SUPFAM" id="SSF53335">
    <property type="entry name" value="S-adenosyl-L-methionine-dependent methyltransferases"/>
    <property type="match status" value="1"/>
</dbReference>
<name>A0ABR1C9N8_NECAM</name>
<comment type="function">
    <text evidence="20">Catalyzes the formation of N(7)-methylguanine at position 46 (m7G46) in tRNA.</text>
</comment>
<keyword evidence="5" id="KW-0410">Iron transport</keyword>
<dbReference type="EC" id="2.1.1.33" evidence="20"/>
<evidence type="ECO:0000256" key="5">
    <source>
        <dbReference type="ARBA" id="ARBA00022496"/>
    </source>
</evidence>
<keyword evidence="11 20" id="KW-0819">tRNA processing</keyword>
<dbReference type="InterPro" id="IPR023395">
    <property type="entry name" value="MCP_dom_sf"/>
</dbReference>
<dbReference type="Gene3D" id="1.50.40.10">
    <property type="entry name" value="Mitochondrial carrier domain"/>
    <property type="match status" value="1"/>
</dbReference>
<keyword evidence="10 21" id="KW-0812">Transmembrane</keyword>